<dbReference type="RefSeq" id="WP_012726040.1">
    <property type="nucleotide sequence ID" value="NC_012669.1"/>
</dbReference>
<dbReference type="AlphaFoldDB" id="C5C074"/>
<proteinExistence type="predicted"/>
<dbReference type="EMBL" id="CP001618">
    <property type="protein sequence ID" value="ACQ79260.1"/>
    <property type="molecule type" value="Genomic_DNA"/>
</dbReference>
<protein>
    <submittedName>
        <fullName evidence="1">Uncharacterized protein</fullName>
    </submittedName>
</protein>
<sequence>MAAITYVTPVFEAEVELLALQARSLARHASSASLAEVLVLDNTARGLTSPTRDRLHEAYGPHAPAVRILRPREIAHIPGATGWRSQQVLKLAAAHLVRTPHYVTLDAKNHLVAPPDASFYVAPDGRARVPAYSFADHPLRPSLEHVLRYLELDPGRYVDHFTATTTPYVLETGLVRELMADLAERSGRTFAAEFLANDLTEYFLYAGWLIRRDGTVAAHVDASAAACPVVWPRTASSSGVADTVRRAREGDLPYFSVHRNAVPVLDGGAVAVLADYWAERGLVDDRADGEAVLARMRASHAAQARRQQVRDLPHRARTLLRRTRDRLAGRRTL</sequence>
<gene>
    <name evidence="1" type="ordered locus">Bcav_0999</name>
</gene>
<reference evidence="1 2" key="1">
    <citation type="journal article" date="2009" name="Stand. Genomic Sci.">
        <title>Complete genome sequence of Beutenbergia cavernae type strain (HKI 0122).</title>
        <authorList>
            <person name="Land M."/>
            <person name="Pukall R."/>
            <person name="Abt B."/>
            <person name="Goker M."/>
            <person name="Rohde M."/>
            <person name="Glavina Del Rio T."/>
            <person name="Tice H."/>
            <person name="Copeland A."/>
            <person name="Cheng J.F."/>
            <person name="Lucas S."/>
            <person name="Chen F."/>
            <person name="Nolan M."/>
            <person name="Bruce D."/>
            <person name="Goodwin L."/>
            <person name="Pitluck S."/>
            <person name="Ivanova N."/>
            <person name="Mavromatis K."/>
            <person name="Ovchinnikova G."/>
            <person name="Pati A."/>
            <person name="Chen A."/>
            <person name="Palaniappan K."/>
            <person name="Hauser L."/>
            <person name="Chang Y.J."/>
            <person name="Jefferies C.C."/>
            <person name="Saunders E."/>
            <person name="Brettin T."/>
            <person name="Detter J.C."/>
            <person name="Han C."/>
            <person name="Chain P."/>
            <person name="Bristow J."/>
            <person name="Eisen J.A."/>
            <person name="Markowitz V."/>
            <person name="Hugenholtz P."/>
            <person name="Kyrpides N.C."/>
            <person name="Klenk H.P."/>
            <person name="Lapidus A."/>
        </authorList>
    </citation>
    <scope>NUCLEOTIDE SEQUENCE [LARGE SCALE GENOMIC DNA]</scope>
    <source>
        <strain evidence="2">ATCC BAA-8 / DSM 12333 / NBRC 16432</strain>
    </source>
</reference>
<organism evidence="1 2">
    <name type="scientific">Beutenbergia cavernae (strain ATCC BAA-8 / DSM 12333 / CCUG 43141 / JCM 11478 / NBRC 16432 / NCIMB 13614 / HKI 0122)</name>
    <dbReference type="NCBI Taxonomy" id="471853"/>
    <lineage>
        <taxon>Bacteria</taxon>
        <taxon>Bacillati</taxon>
        <taxon>Actinomycetota</taxon>
        <taxon>Actinomycetes</taxon>
        <taxon>Micrococcales</taxon>
        <taxon>Beutenbergiaceae</taxon>
        <taxon>Beutenbergia</taxon>
    </lineage>
</organism>
<dbReference type="Pfam" id="PF20102">
    <property type="entry name" value="DUF6492"/>
    <property type="match status" value="1"/>
</dbReference>
<evidence type="ECO:0000313" key="2">
    <source>
        <dbReference type="Proteomes" id="UP000007962"/>
    </source>
</evidence>
<dbReference type="OrthoDB" id="571298at2"/>
<keyword evidence="2" id="KW-1185">Reference proteome</keyword>
<evidence type="ECO:0000313" key="1">
    <source>
        <dbReference type="EMBL" id="ACQ79260.1"/>
    </source>
</evidence>
<dbReference type="KEGG" id="bcv:Bcav_0999"/>
<dbReference type="InterPro" id="IPR045499">
    <property type="entry name" value="DUF6492"/>
</dbReference>
<accession>C5C074</accession>
<name>C5C074_BEUC1</name>
<dbReference type="HOGENOM" id="CLU_841741_0_0_11"/>
<dbReference type="eggNOG" id="ENOG5032VC8">
    <property type="taxonomic scope" value="Bacteria"/>
</dbReference>
<dbReference type="Proteomes" id="UP000007962">
    <property type="component" value="Chromosome"/>
</dbReference>